<proteinExistence type="predicted"/>
<gene>
    <name evidence="1" type="ORF">M23134_00590</name>
</gene>
<sequence>MLKPIFIYNFTIINRNNFLQKTIHLPSKFFIDALIYTLQTGKKEAVIESL</sequence>
<evidence type="ECO:0000313" key="1">
    <source>
        <dbReference type="EMBL" id="EAY24638.1"/>
    </source>
</evidence>
<dbReference type="AlphaFoldDB" id="A1ZY72"/>
<name>A1ZY72_MICM2</name>
<dbReference type="Proteomes" id="UP000004095">
    <property type="component" value="Unassembled WGS sequence"/>
</dbReference>
<accession>A1ZY72</accession>
<reference evidence="1 2" key="1">
    <citation type="submission" date="2007-01" db="EMBL/GenBank/DDBJ databases">
        <authorList>
            <person name="Haygood M."/>
            <person name="Podell S."/>
            <person name="Anderson C."/>
            <person name="Hopkinson B."/>
            <person name="Roe K."/>
            <person name="Barbeau K."/>
            <person name="Gaasterland T."/>
            <person name="Ferriera S."/>
            <person name="Johnson J."/>
            <person name="Kravitz S."/>
            <person name="Beeson K."/>
            <person name="Sutton G."/>
            <person name="Rogers Y.-H."/>
            <person name="Friedman R."/>
            <person name="Frazier M."/>
            <person name="Venter J.C."/>
        </authorList>
    </citation>
    <scope>NUCLEOTIDE SEQUENCE [LARGE SCALE GENOMIC DNA]</scope>
    <source>
        <strain evidence="1 2">ATCC 23134</strain>
    </source>
</reference>
<keyword evidence="2" id="KW-1185">Reference proteome</keyword>
<organism evidence="1 2">
    <name type="scientific">Microscilla marina ATCC 23134</name>
    <dbReference type="NCBI Taxonomy" id="313606"/>
    <lineage>
        <taxon>Bacteria</taxon>
        <taxon>Pseudomonadati</taxon>
        <taxon>Bacteroidota</taxon>
        <taxon>Cytophagia</taxon>
        <taxon>Cytophagales</taxon>
        <taxon>Microscillaceae</taxon>
        <taxon>Microscilla</taxon>
    </lineage>
</organism>
<protein>
    <submittedName>
        <fullName evidence="1">Uncharacterized protein</fullName>
    </submittedName>
</protein>
<comment type="caution">
    <text evidence="1">The sequence shown here is derived from an EMBL/GenBank/DDBJ whole genome shotgun (WGS) entry which is preliminary data.</text>
</comment>
<dbReference type="EMBL" id="AAWS01000064">
    <property type="protein sequence ID" value="EAY24638.1"/>
    <property type="molecule type" value="Genomic_DNA"/>
</dbReference>
<evidence type="ECO:0000313" key="2">
    <source>
        <dbReference type="Proteomes" id="UP000004095"/>
    </source>
</evidence>